<evidence type="ECO:0000313" key="1">
    <source>
        <dbReference type="EMBL" id="VDM25303.1"/>
    </source>
</evidence>
<sequence>MRMPGEAAGCLLADELGTQQYAPIEKHARISTPANATQAHRRASNTLVFCLNAFAVLEKGPPHLCTSLWIRS</sequence>
<dbReference type="EMBL" id="UYWY01000628">
    <property type="protein sequence ID" value="VDM25303.1"/>
    <property type="molecule type" value="Genomic_DNA"/>
</dbReference>
<keyword evidence="2" id="KW-1185">Reference proteome</keyword>
<protein>
    <submittedName>
        <fullName evidence="3">Transposase</fullName>
    </submittedName>
</protein>
<name>A0A183TXP1_TOXCA</name>
<reference evidence="3" key="1">
    <citation type="submission" date="2016-06" db="UniProtKB">
        <authorList>
            <consortium name="WormBaseParasite"/>
        </authorList>
    </citation>
    <scope>IDENTIFICATION</scope>
</reference>
<organism evidence="2 3">
    <name type="scientific">Toxocara canis</name>
    <name type="common">Canine roundworm</name>
    <dbReference type="NCBI Taxonomy" id="6265"/>
    <lineage>
        <taxon>Eukaryota</taxon>
        <taxon>Metazoa</taxon>
        <taxon>Ecdysozoa</taxon>
        <taxon>Nematoda</taxon>
        <taxon>Chromadorea</taxon>
        <taxon>Rhabditida</taxon>
        <taxon>Spirurina</taxon>
        <taxon>Ascaridomorpha</taxon>
        <taxon>Ascaridoidea</taxon>
        <taxon>Toxocaridae</taxon>
        <taxon>Toxocara</taxon>
    </lineage>
</organism>
<proteinExistence type="predicted"/>
<reference evidence="1 2" key="2">
    <citation type="submission" date="2018-11" db="EMBL/GenBank/DDBJ databases">
        <authorList>
            <consortium name="Pathogen Informatics"/>
        </authorList>
    </citation>
    <scope>NUCLEOTIDE SEQUENCE [LARGE SCALE GENOMIC DNA]</scope>
</reference>
<accession>A0A183TXP1</accession>
<dbReference type="AlphaFoldDB" id="A0A183TXP1"/>
<dbReference type="Proteomes" id="UP000050794">
    <property type="component" value="Unassembled WGS sequence"/>
</dbReference>
<evidence type="ECO:0000313" key="3">
    <source>
        <dbReference type="WBParaSite" id="TCNE_0000101001-mRNA-1"/>
    </source>
</evidence>
<evidence type="ECO:0000313" key="2">
    <source>
        <dbReference type="Proteomes" id="UP000050794"/>
    </source>
</evidence>
<dbReference type="WBParaSite" id="TCNE_0000101001-mRNA-1">
    <property type="protein sequence ID" value="TCNE_0000101001-mRNA-1"/>
    <property type="gene ID" value="TCNE_0000101001"/>
</dbReference>
<gene>
    <name evidence="1" type="ORF">TCNE_LOCUS1011</name>
</gene>